<keyword evidence="2" id="KW-1185">Reference proteome</keyword>
<evidence type="ECO:0000313" key="2">
    <source>
        <dbReference type="Proteomes" id="UP001454036"/>
    </source>
</evidence>
<reference evidence="1 2" key="1">
    <citation type="submission" date="2024-01" db="EMBL/GenBank/DDBJ databases">
        <title>The complete chloroplast genome sequence of Lithospermum erythrorhizon: insights into the phylogenetic relationship among Boraginaceae species and the maternal lineages of purple gromwells.</title>
        <authorList>
            <person name="Okada T."/>
            <person name="Watanabe K."/>
        </authorList>
    </citation>
    <scope>NUCLEOTIDE SEQUENCE [LARGE SCALE GENOMIC DNA]</scope>
</reference>
<name>A0AAV3QJA8_LITER</name>
<dbReference type="EMBL" id="BAABME010004663">
    <property type="protein sequence ID" value="GAA0163127.1"/>
    <property type="molecule type" value="Genomic_DNA"/>
</dbReference>
<comment type="caution">
    <text evidence="1">The sequence shown here is derived from an EMBL/GenBank/DDBJ whole genome shotgun (WGS) entry which is preliminary data.</text>
</comment>
<sequence length="100" mass="10270">MCSSGSIFPVNLVNAGSFNPVSMMVPLMLGEKGASPANSVLVPLRVCTVTLAKRVSTCRRKAALASGWGAGSAASPVATSWRICCPVTGSLFLRTGGVWV</sequence>
<dbReference type="Proteomes" id="UP001454036">
    <property type="component" value="Unassembled WGS sequence"/>
</dbReference>
<gene>
    <name evidence="1" type="ORF">LIER_19075</name>
</gene>
<accession>A0AAV3QJA8</accession>
<organism evidence="1 2">
    <name type="scientific">Lithospermum erythrorhizon</name>
    <name type="common">Purple gromwell</name>
    <name type="synonym">Lithospermum officinale var. erythrorhizon</name>
    <dbReference type="NCBI Taxonomy" id="34254"/>
    <lineage>
        <taxon>Eukaryota</taxon>
        <taxon>Viridiplantae</taxon>
        <taxon>Streptophyta</taxon>
        <taxon>Embryophyta</taxon>
        <taxon>Tracheophyta</taxon>
        <taxon>Spermatophyta</taxon>
        <taxon>Magnoliopsida</taxon>
        <taxon>eudicotyledons</taxon>
        <taxon>Gunneridae</taxon>
        <taxon>Pentapetalae</taxon>
        <taxon>asterids</taxon>
        <taxon>lamiids</taxon>
        <taxon>Boraginales</taxon>
        <taxon>Boraginaceae</taxon>
        <taxon>Boraginoideae</taxon>
        <taxon>Lithospermeae</taxon>
        <taxon>Lithospermum</taxon>
    </lineage>
</organism>
<proteinExistence type="predicted"/>
<protein>
    <submittedName>
        <fullName evidence="1">Uncharacterized protein</fullName>
    </submittedName>
</protein>
<evidence type="ECO:0000313" key="1">
    <source>
        <dbReference type="EMBL" id="GAA0163127.1"/>
    </source>
</evidence>
<dbReference type="AlphaFoldDB" id="A0AAV3QJA8"/>